<comment type="caution">
    <text evidence="5">The sequence shown here is derived from an EMBL/GenBank/DDBJ whole genome shotgun (WGS) entry which is preliminary data.</text>
</comment>
<evidence type="ECO:0000313" key="6">
    <source>
        <dbReference type="Proteomes" id="UP000779574"/>
    </source>
</evidence>
<dbReference type="Gene3D" id="3.40.50.720">
    <property type="entry name" value="NAD(P)-binding Rossmann-like Domain"/>
    <property type="match status" value="1"/>
</dbReference>
<accession>A0A9P8J7M1</accession>
<feature type="non-terminal residue" evidence="5">
    <location>
        <position position="326"/>
    </location>
</feature>
<dbReference type="PANTHER" id="PTHR47706:SF7">
    <property type="entry name" value="CIPA-LIKE, PUTATIVE (AFU_ORTHOLOGUE AFUA_1G01630)-RELATED"/>
    <property type="match status" value="1"/>
</dbReference>
<evidence type="ECO:0000256" key="2">
    <source>
        <dbReference type="ARBA" id="ARBA00022857"/>
    </source>
</evidence>
<dbReference type="Pfam" id="PF13460">
    <property type="entry name" value="NAD_binding_10"/>
    <property type="match status" value="1"/>
</dbReference>
<feature type="domain" description="NAD(P)-binding" evidence="4">
    <location>
        <begin position="14"/>
        <end position="103"/>
    </location>
</feature>
<dbReference type="InterPro" id="IPR051609">
    <property type="entry name" value="NmrA/Isoflavone_reductase-like"/>
</dbReference>
<comment type="similarity">
    <text evidence="1">Belongs to the NmrA-type oxidoreductase family. Isoflavone reductase subfamily.</text>
</comment>
<gene>
    <name evidence="5" type="ORF">KCU76_g9046</name>
</gene>
<dbReference type="InterPro" id="IPR016040">
    <property type="entry name" value="NAD(P)-bd_dom"/>
</dbReference>
<name>A0A9P8J7M1_AURME</name>
<proteinExistence type="inferred from homology"/>
<dbReference type="EMBL" id="JAHFXF010000366">
    <property type="protein sequence ID" value="KAG9689203.1"/>
    <property type="molecule type" value="Genomic_DNA"/>
</dbReference>
<dbReference type="AlphaFoldDB" id="A0A9P8J7M1"/>
<evidence type="ECO:0000313" key="5">
    <source>
        <dbReference type="EMBL" id="KAG9689203.1"/>
    </source>
</evidence>
<dbReference type="OrthoDB" id="419598at2759"/>
<dbReference type="InterPro" id="IPR045312">
    <property type="entry name" value="PCBER-like"/>
</dbReference>
<evidence type="ECO:0000259" key="4">
    <source>
        <dbReference type="Pfam" id="PF13460"/>
    </source>
</evidence>
<keyword evidence="3" id="KW-0560">Oxidoreductase</keyword>
<protein>
    <submittedName>
        <fullName evidence="5">NAD(P)-binding protein</fullName>
    </submittedName>
</protein>
<reference evidence="5" key="2">
    <citation type="submission" date="2021-08" db="EMBL/GenBank/DDBJ databases">
        <authorList>
            <person name="Gostincar C."/>
            <person name="Sun X."/>
            <person name="Song Z."/>
            <person name="Gunde-Cimerman N."/>
        </authorList>
    </citation>
    <scope>NUCLEOTIDE SEQUENCE</scope>
    <source>
        <strain evidence="5">EXF-9911</strain>
    </source>
</reference>
<dbReference type="PANTHER" id="PTHR47706">
    <property type="entry name" value="NMRA-LIKE FAMILY PROTEIN"/>
    <property type="match status" value="1"/>
</dbReference>
<dbReference type="GO" id="GO:0016491">
    <property type="term" value="F:oxidoreductase activity"/>
    <property type="evidence" value="ECO:0007669"/>
    <property type="project" value="UniProtKB-KW"/>
</dbReference>
<sequence>MTSSNHISKVAVVGAGANCGKHIAAALIAAGKHTVTAVTREDSTTELPSGLHAVKEIDYENPLTLVAAFEGQDAVVITLSGYATSDAQEKLIEAAVEAGVRYILPNEWSPDTANESLVNDVFPFASKPKARQQIISKGGNKTQYIAMTTGFWYEWSLAIAPAYGFDFANKSVTFFDDGETVINTSTWPQIGRAVAALLSLPILPVKETKGCLSDFGNQQVYISSFAVSQKDIFESVLRVTQTVKRDWSTTYEPSKQRYANGLGEIKQGNKIGFAKMMYTRVFYQDGSGNYGKSKGTLNTLLGLPHEDLDEFTALAIERSKGPQWAH</sequence>
<organism evidence="5 6">
    <name type="scientific">Aureobasidium melanogenum</name>
    <name type="common">Aureobasidium pullulans var. melanogenum</name>
    <dbReference type="NCBI Taxonomy" id="46634"/>
    <lineage>
        <taxon>Eukaryota</taxon>
        <taxon>Fungi</taxon>
        <taxon>Dikarya</taxon>
        <taxon>Ascomycota</taxon>
        <taxon>Pezizomycotina</taxon>
        <taxon>Dothideomycetes</taxon>
        <taxon>Dothideomycetidae</taxon>
        <taxon>Dothideales</taxon>
        <taxon>Saccotheciaceae</taxon>
        <taxon>Aureobasidium</taxon>
    </lineage>
</organism>
<reference evidence="5" key="1">
    <citation type="journal article" date="2021" name="J Fungi (Basel)">
        <title>Virulence traits and population genomics of the black yeast Aureobasidium melanogenum.</title>
        <authorList>
            <person name="Cernosa A."/>
            <person name="Sun X."/>
            <person name="Gostincar C."/>
            <person name="Fang C."/>
            <person name="Gunde-Cimerman N."/>
            <person name="Song Z."/>
        </authorList>
    </citation>
    <scope>NUCLEOTIDE SEQUENCE</scope>
    <source>
        <strain evidence="5">EXF-9911</strain>
    </source>
</reference>
<evidence type="ECO:0000256" key="1">
    <source>
        <dbReference type="ARBA" id="ARBA00005725"/>
    </source>
</evidence>
<dbReference type="InterPro" id="IPR036291">
    <property type="entry name" value="NAD(P)-bd_dom_sf"/>
</dbReference>
<dbReference type="Proteomes" id="UP000779574">
    <property type="component" value="Unassembled WGS sequence"/>
</dbReference>
<keyword evidence="2" id="KW-0521">NADP</keyword>
<dbReference type="SUPFAM" id="SSF51735">
    <property type="entry name" value="NAD(P)-binding Rossmann-fold domains"/>
    <property type="match status" value="1"/>
</dbReference>
<dbReference type="CDD" id="cd05259">
    <property type="entry name" value="PCBER_SDR_a"/>
    <property type="match status" value="1"/>
</dbReference>
<evidence type="ECO:0000256" key="3">
    <source>
        <dbReference type="ARBA" id="ARBA00023002"/>
    </source>
</evidence>